<protein>
    <submittedName>
        <fullName evidence="1">Lipocalin family protein</fullName>
    </submittedName>
</protein>
<proteinExistence type="predicted"/>
<sequence>MTSRRLLIWVGAIGAGGCLTLAAATGVAAADTESDSADSASSSTEQDSSAASQNSPDGGTTEGSGTTADPATIPASIKRSADDDADDEAQADAALADAIELEIDDLASAGEEDTDATEGIDLESTDPDIDGTDVEITDAETTDAGITDATESELSASSDTEPVTPSTDPEAAEAASDAAATQPSGRAAAVADEAAEADVATSGTADSDSGNAAPAVLQAAAAGPVTGVQTGRATLTIPLDDDEFRTRADWYFPTQADGSVAATGVIWLQHGFLGTKSAYSALAKTLAQQTNSVVVAANLPSFPSLRCGGCWINGAALQQGVAAMFVGGEDSLNTSATAAGLVGTLPTSFVLSGHSAGGGFATAAGGYYAADPGSGGNLRGVVMFDGFSFSGVVTDALQRLDNPYIPVYQIAAPPQPFNSNGATTAELVAARPGQFVGVTLANGSHVDSMLGSNPIIDFFAQLVTRFSPAGNTEAVYTLATGWINDLYQGLGPADGAGIYGAPDQYIVMGDTAAVVLAPPPVVDLNRYLGTWYEVGSVKQFFSIGLVNTTAQYSLNPDGSIRVENSGNYFVNNGPESRIVGAALPVEGSENKLNVAFFFGSPSTNPPGNYWIVDLDPDYQWAIVTDFTGLSGFLLTRTRTVSDDFYQELLNRASVKGVKGRITPTRQPAADTVTV</sequence>
<dbReference type="EMBL" id="JAOXLN010000012">
    <property type="protein sequence ID" value="MDZ5086369.1"/>
    <property type="molecule type" value="Genomic_DNA"/>
</dbReference>
<evidence type="ECO:0000313" key="1">
    <source>
        <dbReference type="EMBL" id="MDZ5086369.1"/>
    </source>
</evidence>
<name>A0ACC6MHA4_MYCPF</name>
<dbReference type="Proteomes" id="UP001289645">
    <property type="component" value="Unassembled WGS sequence"/>
</dbReference>
<organism evidence="1 2">
    <name type="scientific">Mycolicibacterium parafortuitum</name>
    <name type="common">Mycobacterium parafortuitum</name>
    <dbReference type="NCBI Taxonomy" id="39692"/>
    <lineage>
        <taxon>Bacteria</taxon>
        <taxon>Bacillati</taxon>
        <taxon>Actinomycetota</taxon>
        <taxon>Actinomycetes</taxon>
        <taxon>Mycobacteriales</taxon>
        <taxon>Mycobacteriaceae</taxon>
        <taxon>Mycolicibacterium</taxon>
    </lineage>
</organism>
<comment type="caution">
    <text evidence="1">The sequence shown here is derived from an EMBL/GenBank/DDBJ whole genome shotgun (WGS) entry which is preliminary data.</text>
</comment>
<evidence type="ECO:0000313" key="2">
    <source>
        <dbReference type="Proteomes" id="UP001289645"/>
    </source>
</evidence>
<gene>
    <name evidence="1" type="ORF">OHX15_13345</name>
</gene>
<accession>A0ACC6MHA4</accession>
<keyword evidence="2" id="KW-1185">Reference proteome</keyword>
<reference evidence="1 2" key="1">
    <citation type="journal article" date="2021" name="Chemosphere">
        <title>Bioballs carrying a syntrophic Rhodococcus and Mycolicibacterium consortium for simultaneous sorption and biodegradation of fuel oil in contaminated freshwater.</title>
        <authorList>
            <person name="Naloka K."/>
            <person name="Polrit D."/>
            <person name="Muangchinda C."/>
            <person name="Thoetkiattikul H."/>
            <person name="Pinyakong O."/>
        </authorList>
    </citation>
    <scope>NUCLEOTIDE SEQUENCE [LARGE SCALE GENOMIC DNA]</scope>
    <source>
        <strain evidence="1 2">J101</strain>
    </source>
</reference>